<feature type="region of interest" description="Disordered" evidence="1">
    <location>
        <begin position="1"/>
        <end position="44"/>
    </location>
</feature>
<organism evidence="3 4">
    <name type="scientific">Entomortierella chlamydospora</name>
    <dbReference type="NCBI Taxonomy" id="101097"/>
    <lineage>
        <taxon>Eukaryota</taxon>
        <taxon>Fungi</taxon>
        <taxon>Fungi incertae sedis</taxon>
        <taxon>Mucoromycota</taxon>
        <taxon>Mortierellomycotina</taxon>
        <taxon>Mortierellomycetes</taxon>
        <taxon>Mortierellales</taxon>
        <taxon>Mortierellaceae</taxon>
        <taxon>Entomortierella</taxon>
    </lineage>
</organism>
<feature type="transmembrane region" description="Helical" evidence="2">
    <location>
        <begin position="220"/>
        <end position="240"/>
    </location>
</feature>
<keyword evidence="2" id="KW-1133">Transmembrane helix</keyword>
<feature type="compositionally biased region" description="Low complexity" evidence="1">
    <location>
        <begin position="1"/>
        <end position="24"/>
    </location>
</feature>
<keyword evidence="4" id="KW-1185">Reference proteome</keyword>
<feature type="transmembrane region" description="Helical" evidence="2">
    <location>
        <begin position="175"/>
        <end position="199"/>
    </location>
</feature>
<dbReference type="EMBL" id="JAAAID010000059">
    <property type="protein sequence ID" value="KAG0023372.1"/>
    <property type="molecule type" value="Genomic_DNA"/>
</dbReference>
<reference evidence="3" key="1">
    <citation type="journal article" date="2020" name="Fungal Divers.">
        <title>Resolving the Mortierellaceae phylogeny through synthesis of multi-gene phylogenetics and phylogenomics.</title>
        <authorList>
            <person name="Vandepol N."/>
            <person name="Liber J."/>
            <person name="Desiro A."/>
            <person name="Na H."/>
            <person name="Kennedy M."/>
            <person name="Barry K."/>
            <person name="Grigoriev I.V."/>
            <person name="Miller A.N."/>
            <person name="O'Donnell K."/>
            <person name="Stajich J.E."/>
            <person name="Bonito G."/>
        </authorList>
    </citation>
    <scope>NUCLEOTIDE SEQUENCE</scope>
    <source>
        <strain evidence="3">NRRL 2769</strain>
    </source>
</reference>
<comment type="caution">
    <text evidence="3">The sequence shown here is derived from an EMBL/GenBank/DDBJ whole genome shotgun (WGS) entry which is preliminary data.</text>
</comment>
<dbReference type="AlphaFoldDB" id="A0A9P6N316"/>
<gene>
    <name evidence="3" type="ORF">BGZ80_009599</name>
</gene>
<evidence type="ECO:0000256" key="1">
    <source>
        <dbReference type="SAM" id="MobiDB-lite"/>
    </source>
</evidence>
<evidence type="ECO:0000256" key="2">
    <source>
        <dbReference type="SAM" id="Phobius"/>
    </source>
</evidence>
<feature type="region of interest" description="Disordered" evidence="1">
    <location>
        <begin position="363"/>
        <end position="481"/>
    </location>
</feature>
<feature type="region of interest" description="Disordered" evidence="1">
    <location>
        <begin position="56"/>
        <end position="80"/>
    </location>
</feature>
<evidence type="ECO:0000313" key="4">
    <source>
        <dbReference type="Proteomes" id="UP000703661"/>
    </source>
</evidence>
<feature type="compositionally biased region" description="Low complexity" evidence="1">
    <location>
        <begin position="370"/>
        <end position="382"/>
    </location>
</feature>
<sequence length="481" mass="55583">MSQHSGHSSHSNQQELQHQYQQQLEHPHQSEHPRSPTPESTNSQVYNIETASAAGYDNQDHDRHDHHDHYDHPNQEYPKYMEGHEDIHPQDVHSYEHEEVVSHSNTYADASEHLHRLPTRGELFRARVIGMATVLRLRIIWSLLALFGTMSWLSLMPAYAFRNKFEPGTFVNPSYTFFLVATVSTSITALWQSLCPFLIRYCQRTFWPRVINHSATQTTTIVVSSILIILNFFSWIFLAANKDGAKTNCHEGPLSDQSGYVAQCHGVNVAIVMDAIVFLLWTPIAMIIVCGTIERGFWWRRKRDNHERDMSQEEYDLKHPAHNGSLDNISQYDQSQTAKLAYVTPIASQFKGSDEEIRYENEEDYENHQQRQQQQQQQPQRQTSRRQQRSEPQNLRHKGSNTSLSGRLDGFFGAGWSSGPMPPPAPEPEPVPQPGTRPSGLREEHFKPSSEIPREQEPDKTSLNEDAYVTQWHNRRRDEWS</sequence>
<dbReference type="Proteomes" id="UP000703661">
    <property type="component" value="Unassembled WGS sequence"/>
</dbReference>
<feature type="compositionally biased region" description="Basic and acidic residues" evidence="1">
    <location>
        <begin position="58"/>
        <end position="80"/>
    </location>
</feature>
<name>A0A9P6N316_9FUNG</name>
<proteinExistence type="predicted"/>
<feature type="transmembrane region" description="Helical" evidence="2">
    <location>
        <begin position="260"/>
        <end position="293"/>
    </location>
</feature>
<accession>A0A9P6N316</accession>
<keyword evidence="2" id="KW-0812">Transmembrane</keyword>
<feature type="compositionally biased region" description="Pro residues" evidence="1">
    <location>
        <begin position="420"/>
        <end position="435"/>
    </location>
</feature>
<dbReference type="OrthoDB" id="2398456at2759"/>
<protein>
    <submittedName>
        <fullName evidence="3">Uncharacterized protein</fullName>
    </submittedName>
</protein>
<feature type="transmembrane region" description="Helical" evidence="2">
    <location>
        <begin position="135"/>
        <end position="155"/>
    </location>
</feature>
<keyword evidence="2" id="KW-0472">Membrane</keyword>
<feature type="compositionally biased region" description="Basic and acidic residues" evidence="1">
    <location>
        <begin position="25"/>
        <end position="34"/>
    </location>
</feature>
<evidence type="ECO:0000313" key="3">
    <source>
        <dbReference type="EMBL" id="KAG0023372.1"/>
    </source>
</evidence>
<feature type="compositionally biased region" description="Basic and acidic residues" evidence="1">
    <location>
        <begin position="440"/>
        <end position="463"/>
    </location>
</feature>